<dbReference type="WBParaSite" id="HDID_0000567001-mRNA-1">
    <property type="protein sequence ID" value="HDID_0000567001-mRNA-1"/>
    <property type="gene ID" value="HDID_0000567001"/>
</dbReference>
<dbReference type="OrthoDB" id="10356214at2759"/>
<accession>A0A0R3SL55</accession>
<dbReference type="InterPro" id="IPR042236">
    <property type="entry name" value="PI3K_accessory_sf"/>
</dbReference>
<dbReference type="SUPFAM" id="SSF48371">
    <property type="entry name" value="ARM repeat"/>
    <property type="match status" value="1"/>
</dbReference>
<dbReference type="Proteomes" id="UP000274504">
    <property type="component" value="Unassembled WGS sequence"/>
</dbReference>
<evidence type="ECO:0000313" key="4">
    <source>
        <dbReference type="WBParaSite" id="HDID_0000567001-mRNA-1"/>
    </source>
</evidence>
<evidence type="ECO:0000313" key="3">
    <source>
        <dbReference type="Proteomes" id="UP000274504"/>
    </source>
</evidence>
<dbReference type="Gene3D" id="1.25.40.70">
    <property type="entry name" value="Phosphatidylinositol 3-kinase, accessory domain (PIK)"/>
    <property type="match status" value="1"/>
</dbReference>
<dbReference type="InterPro" id="IPR016024">
    <property type="entry name" value="ARM-type_fold"/>
</dbReference>
<dbReference type="Pfam" id="PF00613">
    <property type="entry name" value="PI3Ka"/>
    <property type="match status" value="1"/>
</dbReference>
<dbReference type="InterPro" id="IPR001263">
    <property type="entry name" value="PI3K_accessory_dom"/>
</dbReference>
<reference evidence="4" key="1">
    <citation type="submission" date="2017-02" db="UniProtKB">
        <authorList>
            <consortium name="WormBaseParasite"/>
        </authorList>
    </citation>
    <scope>IDENTIFICATION</scope>
</reference>
<reference evidence="2 3" key="2">
    <citation type="submission" date="2018-11" db="EMBL/GenBank/DDBJ databases">
        <authorList>
            <consortium name="Pathogen Informatics"/>
        </authorList>
    </citation>
    <scope>NUCLEOTIDE SEQUENCE [LARGE SCALE GENOMIC DNA]</scope>
</reference>
<evidence type="ECO:0000313" key="2">
    <source>
        <dbReference type="EMBL" id="VDL57986.1"/>
    </source>
</evidence>
<dbReference type="EMBL" id="UYSG01003176">
    <property type="protein sequence ID" value="VDL57986.1"/>
    <property type="molecule type" value="Genomic_DNA"/>
</dbReference>
<protein>
    <submittedName>
        <fullName evidence="4">PIK helical domain-containing protein</fullName>
    </submittedName>
</protein>
<gene>
    <name evidence="2" type="ORF">HDID_LOCUS5668</name>
</gene>
<evidence type="ECO:0000259" key="1">
    <source>
        <dbReference type="Pfam" id="PF00613"/>
    </source>
</evidence>
<proteinExistence type="predicted"/>
<dbReference type="AlphaFoldDB" id="A0A0R3SL55"/>
<feature type="domain" description="PIK helical" evidence="1">
    <location>
        <begin position="40"/>
        <end position="101"/>
    </location>
</feature>
<sequence>MCRTQLLWTFSGPHDQQYWSIMAREYEFLVKEVPLLRIGVVRTEAFLINPLTCFLLKRALECPTQIGIRLCWHLRSQLDNADARLRFSLILDALCRGFGPQLLLFIHEQVNALHRLTGLAISVKVRNHFLRTFILPM</sequence>
<organism evidence="4">
    <name type="scientific">Hymenolepis diminuta</name>
    <name type="common">Rat tapeworm</name>
    <dbReference type="NCBI Taxonomy" id="6216"/>
    <lineage>
        <taxon>Eukaryota</taxon>
        <taxon>Metazoa</taxon>
        <taxon>Spiralia</taxon>
        <taxon>Lophotrochozoa</taxon>
        <taxon>Platyhelminthes</taxon>
        <taxon>Cestoda</taxon>
        <taxon>Eucestoda</taxon>
        <taxon>Cyclophyllidea</taxon>
        <taxon>Hymenolepididae</taxon>
        <taxon>Hymenolepis</taxon>
    </lineage>
</organism>
<name>A0A0R3SL55_HYMDI</name>
<dbReference type="STRING" id="6216.A0A0R3SL55"/>